<dbReference type="EMBL" id="MGFQ01000058">
    <property type="protein sequence ID" value="OGM08035.1"/>
    <property type="molecule type" value="Genomic_DNA"/>
</dbReference>
<evidence type="ECO:0000259" key="7">
    <source>
        <dbReference type="Pfam" id="PF02683"/>
    </source>
</evidence>
<organism evidence="8 9">
    <name type="scientific">Candidatus Woesebacteria bacterium RBG_13_36_22</name>
    <dbReference type="NCBI Taxonomy" id="1802478"/>
    <lineage>
        <taxon>Bacteria</taxon>
        <taxon>Candidatus Woeseibacteriota</taxon>
    </lineage>
</organism>
<dbReference type="InterPro" id="IPR003834">
    <property type="entry name" value="Cyt_c_assmbl_TM_dom"/>
</dbReference>
<dbReference type="PANTHER" id="PTHR31272">
    <property type="entry name" value="CYTOCHROME C-TYPE BIOGENESIS PROTEIN HI_1454-RELATED"/>
    <property type="match status" value="1"/>
</dbReference>
<feature type="transmembrane region" description="Helical" evidence="6">
    <location>
        <begin position="172"/>
        <end position="191"/>
    </location>
</feature>
<feature type="transmembrane region" description="Helical" evidence="6">
    <location>
        <begin position="53"/>
        <end position="82"/>
    </location>
</feature>
<dbReference type="Pfam" id="PF02683">
    <property type="entry name" value="DsbD_TM"/>
    <property type="match status" value="1"/>
</dbReference>
<dbReference type="InterPro" id="IPR051790">
    <property type="entry name" value="Cytochrome_c-biogenesis_DsbD"/>
</dbReference>
<feature type="transmembrane region" description="Helical" evidence="6">
    <location>
        <begin position="88"/>
        <end position="112"/>
    </location>
</feature>
<dbReference type="AlphaFoldDB" id="A0A1F7X160"/>
<dbReference type="Proteomes" id="UP000176939">
    <property type="component" value="Unassembled WGS sequence"/>
</dbReference>
<evidence type="ECO:0000256" key="4">
    <source>
        <dbReference type="ARBA" id="ARBA00022989"/>
    </source>
</evidence>
<reference evidence="8 9" key="1">
    <citation type="journal article" date="2016" name="Nat. Commun.">
        <title>Thousands of microbial genomes shed light on interconnected biogeochemical processes in an aquifer system.</title>
        <authorList>
            <person name="Anantharaman K."/>
            <person name="Brown C.T."/>
            <person name="Hug L.A."/>
            <person name="Sharon I."/>
            <person name="Castelle C.J."/>
            <person name="Probst A.J."/>
            <person name="Thomas B.C."/>
            <person name="Singh A."/>
            <person name="Wilkins M.J."/>
            <person name="Karaoz U."/>
            <person name="Brodie E.L."/>
            <person name="Williams K.H."/>
            <person name="Hubbard S.S."/>
            <person name="Banfield J.F."/>
        </authorList>
    </citation>
    <scope>NUCLEOTIDE SEQUENCE [LARGE SCALE GENOMIC DNA]</scope>
</reference>
<dbReference type="GO" id="GO:0017004">
    <property type="term" value="P:cytochrome complex assembly"/>
    <property type="evidence" value="ECO:0007669"/>
    <property type="project" value="InterPro"/>
</dbReference>
<feature type="domain" description="Cytochrome C biogenesis protein transmembrane" evidence="7">
    <location>
        <begin position="6"/>
        <end position="191"/>
    </location>
</feature>
<keyword evidence="5 6" id="KW-0472">Membrane</keyword>
<feature type="transmembrane region" description="Helical" evidence="6">
    <location>
        <begin position="203"/>
        <end position="223"/>
    </location>
</feature>
<gene>
    <name evidence="8" type="ORF">A2Z67_05360</name>
</gene>
<proteinExistence type="inferred from homology"/>
<evidence type="ECO:0000313" key="8">
    <source>
        <dbReference type="EMBL" id="OGM08035.1"/>
    </source>
</evidence>
<comment type="subcellular location">
    <subcellularLocation>
        <location evidence="1">Membrane</location>
        <topology evidence="1">Multi-pass membrane protein</topology>
    </subcellularLocation>
</comment>
<evidence type="ECO:0000256" key="5">
    <source>
        <dbReference type="ARBA" id="ARBA00023136"/>
    </source>
</evidence>
<evidence type="ECO:0000256" key="2">
    <source>
        <dbReference type="ARBA" id="ARBA00006143"/>
    </source>
</evidence>
<name>A0A1F7X160_9BACT</name>
<keyword evidence="3 6" id="KW-0812">Transmembrane</keyword>
<evidence type="ECO:0000313" key="9">
    <source>
        <dbReference type="Proteomes" id="UP000176939"/>
    </source>
</evidence>
<accession>A0A1F7X160</accession>
<sequence>MIDVNIPIAFMAGVISFFAPCVLPLIPAYVGYVAGVSLKDLEIKGYQTYLKKIIISSIFYVLGFSLVFVLLGTAIAGFGGFLRRYDFLIQRIGGAIILLMGLEFAGILKIPFLAKEKRIELPNWVNNLGYLRSFLIGIVFGVSWSPCVGVILGSILSLAAISATFYKGTLLLLFYSLGISFPFIVVSLTLASAPKYIKVLTKYSGKISLVAGIILSILGFLLLTNTYKYLDLWLFNTALRFGYPIK</sequence>
<evidence type="ECO:0000256" key="6">
    <source>
        <dbReference type="SAM" id="Phobius"/>
    </source>
</evidence>
<feature type="transmembrane region" description="Helical" evidence="6">
    <location>
        <begin position="133"/>
        <end position="166"/>
    </location>
</feature>
<evidence type="ECO:0000256" key="3">
    <source>
        <dbReference type="ARBA" id="ARBA00022692"/>
    </source>
</evidence>
<protein>
    <recommendedName>
        <fullName evidence="7">Cytochrome C biogenesis protein transmembrane domain-containing protein</fullName>
    </recommendedName>
</protein>
<evidence type="ECO:0000256" key="1">
    <source>
        <dbReference type="ARBA" id="ARBA00004141"/>
    </source>
</evidence>
<feature type="transmembrane region" description="Helical" evidence="6">
    <location>
        <begin position="6"/>
        <end position="32"/>
    </location>
</feature>
<comment type="similarity">
    <text evidence="2">Belongs to the DsbD family.</text>
</comment>
<comment type="caution">
    <text evidence="8">The sequence shown here is derived from an EMBL/GenBank/DDBJ whole genome shotgun (WGS) entry which is preliminary data.</text>
</comment>
<dbReference type="GO" id="GO:0016020">
    <property type="term" value="C:membrane"/>
    <property type="evidence" value="ECO:0007669"/>
    <property type="project" value="UniProtKB-SubCell"/>
</dbReference>
<dbReference type="PANTHER" id="PTHR31272:SF4">
    <property type="entry name" value="CYTOCHROME C-TYPE BIOGENESIS PROTEIN HI_1454-RELATED"/>
    <property type="match status" value="1"/>
</dbReference>
<keyword evidence="4 6" id="KW-1133">Transmembrane helix</keyword>